<dbReference type="InterPro" id="IPR027396">
    <property type="entry name" value="DsrEFH-like"/>
</dbReference>
<dbReference type="Gene3D" id="3.40.1260.10">
    <property type="entry name" value="DsrEFH-like"/>
    <property type="match status" value="1"/>
</dbReference>
<protein>
    <submittedName>
        <fullName evidence="1">Intracellular sulfur oxidation protein, DsrE/DsrF family</fullName>
    </submittedName>
</protein>
<dbReference type="AlphaFoldDB" id="A0A239B0M3"/>
<keyword evidence="2" id="KW-1185">Reference proteome</keyword>
<dbReference type="SUPFAM" id="SSF75169">
    <property type="entry name" value="DsrEFH-like"/>
    <property type="match status" value="1"/>
</dbReference>
<dbReference type="RefSeq" id="WP_089372495.1">
    <property type="nucleotide sequence ID" value="NZ_BMEP01000006.1"/>
</dbReference>
<gene>
    <name evidence="1" type="ORF">SAMN06265376_105246</name>
</gene>
<evidence type="ECO:0000313" key="2">
    <source>
        <dbReference type="Proteomes" id="UP000198379"/>
    </source>
</evidence>
<reference evidence="1 2" key="1">
    <citation type="submission" date="2017-06" db="EMBL/GenBank/DDBJ databases">
        <authorList>
            <person name="Kim H.J."/>
            <person name="Triplett B.A."/>
        </authorList>
    </citation>
    <scope>NUCLEOTIDE SEQUENCE [LARGE SCALE GENOMIC DNA]</scope>
    <source>
        <strain evidence="1 2">DSM 25597</strain>
    </source>
</reference>
<accession>A0A239B0M3</accession>
<name>A0A239B0M3_9FLAO</name>
<organism evidence="1 2">
    <name type="scientific">Dokdonia pacifica</name>
    <dbReference type="NCBI Taxonomy" id="1627892"/>
    <lineage>
        <taxon>Bacteria</taxon>
        <taxon>Pseudomonadati</taxon>
        <taxon>Bacteroidota</taxon>
        <taxon>Flavobacteriia</taxon>
        <taxon>Flavobacteriales</taxon>
        <taxon>Flavobacteriaceae</taxon>
        <taxon>Dokdonia</taxon>
    </lineage>
</organism>
<dbReference type="PANTHER" id="PTHR37691:SF1">
    <property type="entry name" value="BLR3518 PROTEIN"/>
    <property type="match status" value="1"/>
</dbReference>
<evidence type="ECO:0000313" key="1">
    <source>
        <dbReference type="EMBL" id="SNS01112.1"/>
    </source>
</evidence>
<dbReference type="InterPro" id="IPR003787">
    <property type="entry name" value="Sulphur_relay_DsrE/F-like"/>
</dbReference>
<dbReference type="Pfam" id="PF02635">
    <property type="entry name" value="DsrE"/>
    <property type="match status" value="1"/>
</dbReference>
<sequence>MKKLIYIICLFAFAKAYTQQPTSQSGKVIPEFGKTYEVPNPDFKTNTDLEFKAVFDVAKAPEDRSKRNPYIETIARFLNMHEKAGVPVKNLHVRMAMHGQASYGLLTNEAYKEKFGVDNPNIELLEAIDKAGVDIILCGQTAGARNITEDRRLPLTQTALSAMTILIQSQGEGYRLIAF</sequence>
<dbReference type="Proteomes" id="UP000198379">
    <property type="component" value="Unassembled WGS sequence"/>
</dbReference>
<dbReference type="EMBL" id="FZNY01000005">
    <property type="protein sequence ID" value="SNS01112.1"/>
    <property type="molecule type" value="Genomic_DNA"/>
</dbReference>
<dbReference type="PANTHER" id="PTHR37691">
    <property type="entry name" value="BLR3518 PROTEIN"/>
    <property type="match status" value="1"/>
</dbReference>
<proteinExistence type="predicted"/>
<dbReference type="OrthoDB" id="7206705at2"/>